<evidence type="ECO:0000256" key="9">
    <source>
        <dbReference type="ARBA" id="ARBA00023136"/>
    </source>
</evidence>
<proteinExistence type="inferred from homology"/>
<dbReference type="PANTHER" id="PTHR21614:SF0">
    <property type="entry name" value="GEO08385P1"/>
    <property type="match status" value="1"/>
</dbReference>
<feature type="coiled-coil region" evidence="10">
    <location>
        <begin position="89"/>
        <end position="130"/>
    </location>
</feature>
<keyword evidence="9" id="KW-0472">Membrane</keyword>
<organism evidence="12 13">
    <name type="scientific">Nicrophorus vespilloides</name>
    <name type="common">Boreal carrion beetle</name>
    <dbReference type="NCBI Taxonomy" id="110193"/>
    <lineage>
        <taxon>Eukaryota</taxon>
        <taxon>Metazoa</taxon>
        <taxon>Ecdysozoa</taxon>
        <taxon>Arthropoda</taxon>
        <taxon>Hexapoda</taxon>
        <taxon>Insecta</taxon>
        <taxon>Pterygota</taxon>
        <taxon>Neoptera</taxon>
        <taxon>Endopterygota</taxon>
        <taxon>Coleoptera</taxon>
        <taxon>Polyphaga</taxon>
        <taxon>Staphyliniformia</taxon>
        <taxon>Silphidae</taxon>
        <taxon>Nicrophorinae</taxon>
        <taxon>Nicrophorus</taxon>
    </lineage>
</organism>
<gene>
    <name evidence="13" type="primary">LOC108563634</name>
</gene>
<comment type="function">
    <text evidence="1">Positive regulator of amino acid starvation-induced autophagy.</text>
</comment>
<evidence type="ECO:0000256" key="7">
    <source>
        <dbReference type="ARBA" id="ARBA00023034"/>
    </source>
</evidence>
<name>A0ABM1MTG0_NICVS</name>
<sequence length="153" mass="17411">MKGNNKLDNIFQDDIPLIDEDIEDNIINDGDESESSIVFNNEDGDDIIVDDFDEPESPNSETMRNPNSESLPTTRILVFNSVKQEMVSNDFQREENNRLLCQVQELQTTLNELSQRLDQVKKKNLRLKSENILLGQYIGTLISASNVYSNASL</sequence>
<dbReference type="PANTHER" id="PTHR21614">
    <property type="entry name" value="SHORT COILED COIL PROTEIN"/>
    <property type="match status" value="1"/>
</dbReference>
<keyword evidence="12" id="KW-1185">Reference proteome</keyword>
<keyword evidence="8 10" id="KW-0175">Coiled coil</keyword>
<keyword evidence="6" id="KW-0963">Cytoplasm</keyword>
<dbReference type="RefSeq" id="XP_017777860.1">
    <property type="nucleotide sequence ID" value="XM_017922371.1"/>
</dbReference>
<evidence type="ECO:0000256" key="10">
    <source>
        <dbReference type="SAM" id="Coils"/>
    </source>
</evidence>
<evidence type="ECO:0000256" key="6">
    <source>
        <dbReference type="ARBA" id="ARBA00022490"/>
    </source>
</evidence>
<evidence type="ECO:0000256" key="2">
    <source>
        <dbReference type="ARBA" id="ARBA00004255"/>
    </source>
</evidence>
<feature type="compositionally biased region" description="Polar residues" evidence="11">
    <location>
        <begin position="57"/>
        <end position="71"/>
    </location>
</feature>
<dbReference type="Proteomes" id="UP000695000">
    <property type="component" value="Unplaced"/>
</dbReference>
<keyword evidence="7" id="KW-0333">Golgi apparatus</keyword>
<comment type="similarity">
    <text evidence="5">Belongs to the SCOC family.</text>
</comment>
<evidence type="ECO:0000313" key="13">
    <source>
        <dbReference type="RefSeq" id="XP_017777860.1"/>
    </source>
</evidence>
<evidence type="ECO:0000256" key="3">
    <source>
        <dbReference type="ARBA" id="ARBA00004514"/>
    </source>
</evidence>
<comment type="subcellular location">
    <subcellularLocation>
        <location evidence="3">Cytoplasm</location>
        <location evidence="3">Cytosol</location>
    </subcellularLocation>
    <subcellularLocation>
        <location evidence="2">Golgi apparatus membrane</location>
        <topology evidence="2">Peripheral membrane protein</topology>
        <orientation evidence="2">Cytoplasmic side</orientation>
    </subcellularLocation>
    <subcellularLocation>
        <location evidence="4">Golgi apparatus</location>
        <location evidence="4">trans-Golgi network</location>
    </subcellularLocation>
</comment>
<evidence type="ECO:0000256" key="5">
    <source>
        <dbReference type="ARBA" id="ARBA00010880"/>
    </source>
</evidence>
<reference evidence="13" key="1">
    <citation type="submission" date="2025-08" db="UniProtKB">
        <authorList>
            <consortium name="RefSeq"/>
        </authorList>
    </citation>
    <scope>IDENTIFICATION</scope>
    <source>
        <tissue evidence="13">Whole Larva</tissue>
    </source>
</reference>
<dbReference type="Pfam" id="PF10224">
    <property type="entry name" value="DUF2205"/>
    <property type="match status" value="1"/>
</dbReference>
<protein>
    <submittedName>
        <fullName evidence="13">Uncharacterized protein LOC108563634</fullName>
    </submittedName>
</protein>
<evidence type="ECO:0000313" key="12">
    <source>
        <dbReference type="Proteomes" id="UP000695000"/>
    </source>
</evidence>
<dbReference type="InterPro" id="IPR019357">
    <property type="entry name" value="SCOC"/>
</dbReference>
<evidence type="ECO:0000256" key="8">
    <source>
        <dbReference type="ARBA" id="ARBA00023054"/>
    </source>
</evidence>
<evidence type="ECO:0000256" key="11">
    <source>
        <dbReference type="SAM" id="MobiDB-lite"/>
    </source>
</evidence>
<feature type="region of interest" description="Disordered" evidence="11">
    <location>
        <begin position="50"/>
        <end position="71"/>
    </location>
</feature>
<evidence type="ECO:0000256" key="4">
    <source>
        <dbReference type="ARBA" id="ARBA00004601"/>
    </source>
</evidence>
<evidence type="ECO:0000256" key="1">
    <source>
        <dbReference type="ARBA" id="ARBA00002743"/>
    </source>
</evidence>
<dbReference type="GeneID" id="108563634"/>
<dbReference type="Gene3D" id="1.20.5.170">
    <property type="match status" value="1"/>
</dbReference>
<accession>A0ABM1MTG0</accession>